<evidence type="ECO:0000256" key="16">
    <source>
        <dbReference type="SAM" id="Phobius"/>
    </source>
</evidence>
<dbReference type="Pfam" id="PF02790">
    <property type="entry name" value="COX2_TM"/>
    <property type="match status" value="1"/>
</dbReference>
<keyword evidence="5 14" id="KW-0812">Transmembrane</keyword>
<comment type="function">
    <text evidence="12 15">Subunits I and II form the functional core of the enzyme complex. Electrons originating in cytochrome c are transferred via heme a and Cu(A) to the binuclear center formed by heme a3 and Cu(B).</text>
</comment>
<dbReference type="EMBL" id="CP027860">
    <property type="protein sequence ID" value="AVP98580.1"/>
    <property type="molecule type" value="Genomic_DNA"/>
</dbReference>
<keyword evidence="21" id="KW-1185">Reference proteome</keyword>
<dbReference type="EC" id="7.1.1.9" evidence="15"/>
<reference evidence="20 21" key="2">
    <citation type="submission" date="2018-03" db="EMBL/GenBank/DDBJ databases">
        <authorList>
            <person name="Keele B.F."/>
        </authorList>
    </citation>
    <scope>NUCLEOTIDE SEQUENCE [LARGE SCALE GENOMIC DNA]</scope>
    <source>
        <strain evidence="20 21">D13</strain>
    </source>
</reference>
<reference evidence="20 21" key="1">
    <citation type="submission" date="2018-03" db="EMBL/GenBank/DDBJ databases">
        <title>Ahniella affigens gen. nov., sp. nov., a gammaproteobacterium isolated from sandy soil near a stream.</title>
        <authorList>
            <person name="Ko Y."/>
            <person name="Kim J.-H."/>
        </authorList>
    </citation>
    <scope>NUCLEOTIDE SEQUENCE [LARGE SCALE GENOMIC DNA]</scope>
    <source>
        <strain evidence="20 21">D13</strain>
    </source>
</reference>
<comment type="cofactor">
    <cofactor evidence="15">
        <name>Cu cation</name>
        <dbReference type="ChEBI" id="CHEBI:23378"/>
    </cofactor>
    <text evidence="15">Binds a copper A center.</text>
</comment>
<evidence type="ECO:0000259" key="19">
    <source>
        <dbReference type="PROSITE" id="PS50999"/>
    </source>
</evidence>
<keyword evidence="9 16" id="KW-1133">Transmembrane helix</keyword>
<dbReference type="GO" id="GO:0004129">
    <property type="term" value="F:cytochrome-c oxidase activity"/>
    <property type="evidence" value="ECO:0007669"/>
    <property type="project" value="UniProtKB-EC"/>
</dbReference>
<gene>
    <name evidence="20" type="primary">coxB</name>
    <name evidence="20" type="ORF">C7S18_15905</name>
</gene>
<dbReference type="SUPFAM" id="SSF81464">
    <property type="entry name" value="Cytochrome c oxidase subunit II-like, transmembrane region"/>
    <property type="match status" value="1"/>
</dbReference>
<evidence type="ECO:0000256" key="6">
    <source>
        <dbReference type="ARBA" id="ARBA00022723"/>
    </source>
</evidence>
<sequence length="310" mass="33777">MKSTWQRMGLLAASLAATLLTGAAFAADPQKWQLNMTPGVTDTSKAVFDLHMIVLYICVVIGIIVFGMMAVAMFRFRKSKGAVAEKWHHNDKVEIVLTAVPCLILVAMAWPATKVLINMADTRQSEMTVKVTGYQWKWRYEYVDKGVGFMSSLARTSDEARQLHSGIDPATVPNYLLEVDRPLVLPTDTKIRFVLTAEDVIHAWWVPNLGWKQDAIPGKINQAWTEVKEPGIYRGQCAELCGKDHGFMPIVVEFKPKAEFEQWLAAQPGYKLPENTALAAAGAEAPAATVAAAAPAAPAANLGAAAPTAN</sequence>
<name>A0A2P1PUT3_9GAMM</name>
<evidence type="ECO:0000256" key="9">
    <source>
        <dbReference type="ARBA" id="ARBA00022989"/>
    </source>
</evidence>
<comment type="similarity">
    <text evidence="2 14">Belongs to the cytochrome c oxidase subunit 2 family.</text>
</comment>
<evidence type="ECO:0000256" key="12">
    <source>
        <dbReference type="ARBA" id="ARBA00024688"/>
    </source>
</evidence>
<accession>A0A2P1PUT3</accession>
<keyword evidence="17" id="KW-0732">Signal</keyword>
<dbReference type="GO" id="GO:0005886">
    <property type="term" value="C:plasma membrane"/>
    <property type="evidence" value="ECO:0007669"/>
    <property type="project" value="UniProtKB-SubCell"/>
</dbReference>
<dbReference type="InterPro" id="IPR014222">
    <property type="entry name" value="Cyt_c_oxidase_su2"/>
</dbReference>
<dbReference type="InterPro" id="IPR036257">
    <property type="entry name" value="Cyt_c_oxidase_su2_TM_sf"/>
</dbReference>
<keyword evidence="8 14" id="KW-0249">Electron transport</keyword>
<evidence type="ECO:0000256" key="8">
    <source>
        <dbReference type="ARBA" id="ARBA00022982"/>
    </source>
</evidence>
<dbReference type="PRINTS" id="PR01166">
    <property type="entry name" value="CYCOXIDASEII"/>
</dbReference>
<dbReference type="SUPFAM" id="SSF49503">
    <property type="entry name" value="Cupredoxins"/>
    <property type="match status" value="1"/>
</dbReference>
<dbReference type="KEGG" id="xba:C7S18_15905"/>
<evidence type="ECO:0000256" key="14">
    <source>
        <dbReference type="RuleBase" id="RU000456"/>
    </source>
</evidence>
<evidence type="ECO:0000256" key="10">
    <source>
        <dbReference type="ARBA" id="ARBA00023008"/>
    </source>
</evidence>
<feature type="chain" id="PRO_5015186918" description="Cytochrome c oxidase subunit 2" evidence="17">
    <location>
        <begin position="27"/>
        <end position="310"/>
    </location>
</feature>
<dbReference type="InterPro" id="IPR001505">
    <property type="entry name" value="Copper_CuA"/>
</dbReference>
<keyword evidence="7" id="KW-1278">Translocase</keyword>
<dbReference type="NCBIfam" id="TIGR02866">
    <property type="entry name" value="CoxB"/>
    <property type="match status" value="1"/>
</dbReference>
<dbReference type="Proteomes" id="UP000241074">
    <property type="component" value="Chromosome"/>
</dbReference>
<evidence type="ECO:0000256" key="11">
    <source>
        <dbReference type="ARBA" id="ARBA00023136"/>
    </source>
</evidence>
<feature type="domain" description="Cytochrome oxidase subunit II transmembrane region profile" evidence="19">
    <location>
        <begin position="28"/>
        <end position="123"/>
    </location>
</feature>
<dbReference type="PANTHER" id="PTHR22888:SF9">
    <property type="entry name" value="CYTOCHROME C OXIDASE SUBUNIT 2"/>
    <property type="match status" value="1"/>
</dbReference>
<evidence type="ECO:0000256" key="7">
    <source>
        <dbReference type="ARBA" id="ARBA00022967"/>
    </source>
</evidence>
<feature type="domain" description="Cytochrome oxidase subunit II copper A binding" evidence="18">
    <location>
        <begin position="124"/>
        <end position="266"/>
    </location>
</feature>
<dbReference type="OrthoDB" id="9781261at2"/>
<evidence type="ECO:0000313" key="21">
    <source>
        <dbReference type="Proteomes" id="UP000241074"/>
    </source>
</evidence>
<dbReference type="Pfam" id="PF00116">
    <property type="entry name" value="COX2"/>
    <property type="match status" value="1"/>
</dbReference>
<keyword evidence="10 15" id="KW-0186">Copper</keyword>
<dbReference type="InterPro" id="IPR045187">
    <property type="entry name" value="CcO_II"/>
</dbReference>
<comment type="catalytic activity">
    <reaction evidence="13 15">
        <text>4 Fe(II)-[cytochrome c] + O2 + 8 H(+)(in) = 4 Fe(III)-[cytochrome c] + 2 H2O + 4 H(+)(out)</text>
        <dbReference type="Rhea" id="RHEA:11436"/>
        <dbReference type="Rhea" id="RHEA-COMP:10350"/>
        <dbReference type="Rhea" id="RHEA-COMP:14399"/>
        <dbReference type="ChEBI" id="CHEBI:15377"/>
        <dbReference type="ChEBI" id="CHEBI:15378"/>
        <dbReference type="ChEBI" id="CHEBI:15379"/>
        <dbReference type="ChEBI" id="CHEBI:29033"/>
        <dbReference type="ChEBI" id="CHEBI:29034"/>
        <dbReference type="EC" id="7.1.1.9"/>
    </reaction>
</comment>
<dbReference type="Gene3D" id="2.60.40.420">
    <property type="entry name" value="Cupredoxins - blue copper proteins"/>
    <property type="match status" value="1"/>
</dbReference>
<evidence type="ECO:0000259" key="18">
    <source>
        <dbReference type="PROSITE" id="PS50857"/>
    </source>
</evidence>
<evidence type="ECO:0000256" key="3">
    <source>
        <dbReference type="ARBA" id="ARBA00022448"/>
    </source>
</evidence>
<feature type="transmembrane region" description="Helical" evidence="16">
    <location>
        <begin position="50"/>
        <end position="74"/>
    </location>
</feature>
<keyword evidence="6 15" id="KW-0479">Metal-binding</keyword>
<dbReference type="GO" id="GO:0005507">
    <property type="term" value="F:copper ion binding"/>
    <property type="evidence" value="ECO:0007669"/>
    <property type="project" value="InterPro"/>
</dbReference>
<evidence type="ECO:0000313" key="20">
    <source>
        <dbReference type="EMBL" id="AVP98580.1"/>
    </source>
</evidence>
<dbReference type="GO" id="GO:0016491">
    <property type="term" value="F:oxidoreductase activity"/>
    <property type="evidence" value="ECO:0007669"/>
    <property type="project" value="InterPro"/>
</dbReference>
<dbReference type="InterPro" id="IPR002429">
    <property type="entry name" value="CcO_II-like_C"/>
</dbReference>
<protein>
    <recommendedName>
        <fullName evidence="15">Cytochrome c oxidase subunit 2</fullName>
        <ecNumber evidence="15">7.1.1.9</ecNumber>
    </recommendedName>
</protein>
<evidence type="ECO:0000256" key="2">
    <source>
        <dbReference type="ARBA" id="ARBA00007866"/>
    </source>
</evidence>
<dbReference type="InterPro" id="IPR011759">
    <property type="entry name" value="Cyt_c_oxidase_su2_TM_dom"/>
</dbReference>
<evidence type="ECO:0000256" key="4">
    <source>
        <dbReference type="ARBA" id="ARBA00022660"/>
    </source>
</evidence>
<dbReference type="PROSITE" id="PS50857">
    <property type="entry name" value="COX2_CUA"/>
    <property type="match status" value="1"/>
</dbReference>
<evidence type="ECO:0000256" key="13">
    <source>
        <dbReference type="ARBA" id="ARBA00047816"/>
    </source>
</evidence>
<dbReference type="PROSITE" id="PS00078">
    <property type="entry name" value="COX2"/>
    <property type="match status" value="1"/>
</dbReference>
<dbReference type="InterPro" id="IPR008972">
    <property type="entry name" value="Cupredoxin"/>
</dbReference>
<dbReference type="AlphaFoldDB" id="A0A2P1PUT3"/>
<organism evidence="20 21">
    <name type="scientific">Ahniella affigens</name>
    <dbReference type="NCBI Taxonomy" id="2021234"/>
    <lineage>
        <taxon>Bacteria</taxon>
        <taxon>Pseudomonadati</taxon>
        <taxon>Pseudomonadota</taxon>
        <taxon>Gammaproteobacteria</taxon>
        <taxon>Lysobacterales</taxon>
        <taxon>Rhodanobacteraceae</taxon>
        <taxon>Ahniella</taxon>
    </lineage>
</organism>
<dbReference type="Gene3D" id="1.10.287.90">
    <property type="match status" value="1"/>
</dbReference>
<evidence type="ECO:0000256" key="15">
    <source>
        <dbReference type="RuleBase" id="RU004024"/>
    </source>
</evidence>
<keyword evidence="3 14" id="KW-0813">Transport</keyword>
<evidence type="ECO:0000256" key="5">
    <source>
        <dbReference type="ARBA" id="ARBA00022692"/>
    </source>
</evidence>
<proteinExistence type="inferred from homology"/>
<keyword evidence="11 16" id="KW-0472">Membrane</keyword>
<dbReference type="RefSeq" id="WP_106892501.1">
    <property type="nucleotide sequence ID" value="NZ_CP027860.1"/>
</dbReference>
<feature type="signal peptide" evidence="17">
    <location>
        <begin position="1"/>
        <end position="26"/>
    </location>
</feature>
<dbReference type="PANTHER" id="PTHR22888">
    <property type="entry name" value="CYTOCHROME C OXIDASE, SUBUNIT II"/>
    <property type="match status" value="1"/>
</dbReference>
<dbReference type="GO" id="GO:0042773">
    <property type="term" value="P:ATP synthesis coupled electron transport"/>
    <property type="evidence" value="ECO:0007669"/>
    <property type="project" value="TreeGrafter"/>
</dbReference>
<dbReference type="PROSITE" id="PS50999">
    <property type="entry name" value="COX2_TM"/>
    <property type="match status" value="1"/>
</dbReference>
<comment type="subcellular location">
    <subcellularLocation>
        <location evidence="14">Cell membrane</location>
        <topology evidence="14">Multi-pass membrane protein</topology>
    </subcellularLocation>
    <subcellularLocation>
        <location evidence="1">Membrane</location>
        <topology evidence="1">Multi-pass membrane protein</topology>
    </subcellularLocation>
</comment>
<feature type="transmembrane region" description="Helical" evidence="16">
    <location>
        <begin position="95"/>
        <end position="113"/>
    </location>
</feature>
<evidence type="ECO:0000256" key="1">
    <source>
        <dbReference type="ARBA" id="ARBA00004141"/>
    </source>
</evidence>
<keyword evidence="4 14" id="KW-0679">Respiratory chain</keyword>
<evidence type="ECO:0000256" key="17">
    <source>
        <dbReference type="SAM" id="SignalP"/>
    </source>
</evidence>